<name>A0A8J5RLS2_9HYME</name>
<dbReference type="AlphaFoldDB" id="A0A8J5RLS2"/>
<keyword evidence="2" id="KW-1185">Reference proteome</keyword>
<reference evidence="1" key="2">
    <citation type="submission" date="2021-04" db="EMBL/GenBank/DDBJ databases">
        <title>Genome-wide patterns of bracovirus chromosomal integration into multiple host tissues during parasitism.</title>
        <authorList>
            <person name="Chebbi M.A.C."/>
        </authorList>
    </citation>
    <scope>NUCLEOTIDE SEQUENCE</scope>
    <source>
        <tissue evidence="1">Whole body</tissue>
    </source>
</reference>
<dbReference type="EMBL" id="JAAOIC020000002">
    <property type="protein sequence ID" value="KAG8042669.1"/>
    <property type="molecule type" value="Genomic_DNA"/>
</dbReference>
<reference evidence="1" key="1">
    <citation type="submission" date="2020-03" db="EMBL/GenBank/DDBJ databases">
        <authorList>
            <person name="Chebbi M.A."/>
            <person name="Drezen J.M."/>
        </authorList>
    </citation>
    <scope>NUCLEOTIDE SEQUENCE</scope>
    <source>
        <tissue evidence="1">Whole body</tissue>
    </source>
</reference>
<evidence type="ECO:0000313" key="2">
    <source>
        <dbReference type="Proteomes" id="UP000729913"/>
    </source>
</evidence>
<gene>
    <name evidence="1" type="ORF">G9C98_005303</name>
</gene>
<dbReference type="Proteomes" id="UP000729913">
    <property type="component" value="Unassembled WGS sequence"/>
</dbReference>
<evidence type="ECO:0000313" key="1">
    <source>
        <dbReference type="EMBL" id="KAG8042669.1"/>
    </source>
</evidence>
<accession>A0A8J5RLS2</accession>
<comment type="caution">
    <text evidence="1">The sequence shown here is derived from an EMBL/GenBank/DDBJ whole genome shotgun (WGS) entry which is preliminary data.</text>
</comment>
<proteinExistence type="predicted"/>
<organism evidence="1 2">
    <name type="scientific">Cotesia typhae</name>
    <dbReference type="NCBI Taxonomy" id="2053667"/>
    <lineage>
        <taxon>Eukaryota</taxon>
        <taxon>Metazoa</taxon>
        <taxon>Ecdysozoa</taxon>
        <taxon>Arthropoda</taxon>
        <taxon>Hexapoda</taxon>
        <taxon>Insecta</taxon>
        <taxon>Pterygota</taxon>
        <taxon>Neoptera</taxon>
        <taxon>Endopterygota</taxon>
        <taxon>Hymenoptera</taxon>
        <taxon>Apocrita</taxon>
        <taxon>Ichneumonoidea</taxon>
        <taxon>Braconidae</taxon>
        <taxon>Microgastrinae</taxon>
        <taxon>Cotesia</taxon>
    </lineage>
</organism>
<protein>
    <submittedName>
        <fullName evidence="1">Uncharacterized protein</fullName>
    </submittedName>
</protein>
<sequence length="98" mass="10777">MGWMRSGNSRAATPMEHVEGYLHPIHLHNTSCTGGVFCNIIEEAGIEGTDDEDQQAKLATTTGGCINSDCRSCSADHGDNSPDWKPRIRKRSNDYHCI</sequence>